<dbReference type="SUPFAM" id="SSF56327">
    <property type="entry name" value="LDH C-terminal domain-like"/>
    <property type="match status" value="1"/>
</dbReference>
<feature type="non-terminal residue" evidence="2">
    <location>
        <position position="1"/>
    </location>
</feature>
<name>A0ABS7CL11_9BACL</name>
<comment type="caution">
    <text evidence="2">The sequence shown here is derived from an EMBL/GenBank/DDBJ whole genome shotgun (WGS) entry which is preliminary data.</text>
</comment>
<evidence type="ECO:0000259" key="1">
    <source>
        <dbReference type="Pfam" id="PF11975"/>
    </source>
</evidence>
<sequence length="65" mass="7297">LAALCRSNMAFFDLAVDAVLKNSREMAYHALLIDPLTAAVCSPFEIKSMFDELYEADKPYIPNLK</sequence>
<dbReference type="Gene3D" id="3.90.110.10">
    <property type="entry name" value="Lactate dehydrogenase/glycoside hydrolase, family 4, C-terminal"/>
    <property type="match status" value="1"/>
</dbReference>
<reference evidence="2 3" key="1">
    <citation type="submission" date="2021-07" db="EMBL/GenBank/DDBJ databases">
        <title>Paenibacillus radiodurans sp. nov., isolated from the southeastern edge of Tengger Desert.</title>
        <authorList>
            <person name="Zhang G."/>
        </authorList>
    </citation>
    <scope>NUCLEOTIDE SEQUENCE [LARGE SCALE GENOMIC DNA]</scope>
    <source>
        <strain evidence="2 3">CCM 7311</strain>
    </source>
</reference>
<dbReference type="InterPro" id="IPR022616">
    <property type="entry name" value="Glyco_hydro_4_C"/>
</dbReference>
<feature type="domain" description="Glycosyl hydrolase family 4 C-terminal" evidence="1">
    <location>
        <begin position="1"/>
        <end position="37"/>
    </location>
</feature>
<evidence type="ECO:0000313" key="3">
    <source>
        <dbReference type="Proteomes" id="UP001519887"/>
    </source>
</evidence>
<keyword evidence="3" id="KW-1185">Reference proteome</keyword>
<proteinExistence type="predicted"/>
<dbReference type="Proteomes" id="UP001519887">
    <property type="component" value="Unassembled WGS sequence"/>
</dbReference>
<dbReference type="InterPro" id="IPR015955">
    <property type="entry name" value="Lactate_DH/Glyco_Ohase_4_C"/>
</dbReference>
<evidence type="ECO:0000313" key="2">
    <source>
        <dbReference type="EMBL" id="MBW7461360.1"/>
    </source>
</evidence>
<gene>
    <name evidence="2" type="ORF">K0U00_45625</name>
</gene>
<dbReference type="EMBL" id="JAHZIK010002889">
    <property type="protein sequence ID" value="MBW7461360.1"/>
    <property type="molecule type" value="Genomic_DNA"/>
</dbReference>
<organism evidence="2 3">
    <name type="scientific">Paenibacillus sepulcri</name>
    <dbReference type="NCBI Taxonomy" id="359917"/>
    <lineage>
        <taxon>Bacteria</taxon>
        <taxon>Bacillati</taxon>
        <taxon>Bacillota</taxon>
        <taxon>Bacilli</taxon>
        <taxon>Bacillales</taxon>
        <taxon>Paenibacillaceae</taxon>
        <taxon>Paenibacillus</taxon>
    </lineage>
</organism>
<protein>
    <submittedName>
        <fullName evidence="2">Alpha-glucosidase/alpha-galactosidase</fullName>
    </submittedName>
</protein>
<dbReference type="Pfam" id="PF11975">
    <property type="entry name" value="Glyco_hydro_4C"/>
    <property type="match status" value="1"/>
</dbReference>
<accession>A0ABS7CL11</accession>